<reference evidence="5" key="1">
    <citation type="submission" date="2010-11" db="EMBL/GenBank/DDBJ databases">
        <title>The genome sequence of Microbotryum violaceum strain p1A1 Lamole.</title>
        <authorList>
            <person name="Cuomo C."/>
            <person name="Perlin M."/>
            <person name="Young S.K."/>
            <person name="Zeng Q."/>
            <person name="Gargeya S."/>
            <person name="Alvarado L."/>
            <person name="Berlin A."/>
            <person name="Chapman S.B."/>
            <person name="Chen Z."/>
            <person name="Freedman E."/>
            <person name="Gellesch M."/>
            <person name="Goldberg J."/>
            <person name="Griggs A."/>
            <person name="Gujja S."/>
            <person name="Heilman E."/>
            <person name="Heiman D."/>
            <person name="Howarth C."/>
            <person name="Mehta T."/>
            <person name="Neiman D."/>
            <person name="Pearson M."/>
            <person name="Roberts A."/>
            <person name="Saif S."/>
            <person name="Shea T."/>
            <person name="Shenoy N."/>
            <person name="Sisk P."/>
            <person name="Stolte C."/>
            <person name="Sykes S."/>
            <person name="White J."/>
            <person name="Yandava C."/>
            <person name="Haas B."/>
            <person name="Nusbaum C."/>
            <person name="Birren B."/>
        </authorList>
    </citation>
    <scope>NUCLEOTIDE SEQUENCE [LARGE SCALE GENOMIC DNA]</scope>
    <source>
        <strain evidence="5">p1A1 Lamole</strain>
    </source>
</reference>
<dbReference type="OMA" id="FHYIVHC"/>
<dbReference type="GO" id="GO:0005737">
    <property type="term" value="C:cytoplasm"/>
    <property type="evidence" value="ECO:0007669"/>
    <property type="project" value="GOC"/>
</dbReference>
<evidence type="ECO:0000313" key="3">
    <source>
        <dbReference type="EMBL" id="KDE09339.1"/>
    </source>
</evidence>
<comment type="similarity">
    <text evidence="1">Belongs to the TRAPP small subunits family. Sedlin subfamily.</text>
</comment>
<dbReference type="OrthoDB" id="18320at2759"/>
<dbReference type="SUPFAM" id="SSF64356">
    <property type="entry name" value="SNARE-like"/>
    <property type="match status" value="1"/>
</dbReference>
<name>U5GZQ7_USTV1</name>
<dbReference type="InterPro" id="IPR044760">
    <property type="entry name" value="TRAPPC2L"/>
</dbReference>
<dbReference type="AlphaFoldDB" id="U5GZQ7"/>
<dbReference type="InParanoid" id="U5GZQ7"/>
<sequence>MTTPTASPTSLRILSIAILGKHGNPLLLRSYSPPSDHAAFQHRHRPQHHDLKWQYAAHTSLDFFEERESPAAKTVDCYLGLLYTMEDYAVYGYQTNTRVKFVLILAMADAVVRDIDVKTIFRAIHNTYIAYLSNPFNPCETENFDQLAPPIQSRKFKTTIDLIAGQGQEHAESEAAAR</sequence>
<dbReference type="EMBL" id="AEIJ01000058">
    <property type="status" value="NOT_ANNOTATED_CDS"/>
    <property type="molecule type" value="Genomic_DNA"/>
</dbReference>
<dbReference type="InterPro" id="IPR006722">
    <property type="entry name" value="Sedlin"/>
</dbReference>
<keyword evidence="5" id="KW-1185">Reference proteome</keyword>
<dbReference type="CDD" id="cd14854">
    <property type="entry name" value="TRAPPC2L"/>
    <property type="match status" value="1"/>
</dbReference>
<organism evidence="3">
    <name type="scientific">Microbotryum lychnidis-dioicae (strain p1A1 Lamole / MvSl-1064)</name>
    <name type="common">Anther smut fungus</name>
    <dbReference type="NCBI Taxonomy" id="683840"/>
    <lineage>
        <taxon>Eukaryota</taxon>
        <taxon>Fungi</taxon>
        <taxon>Dikarya</taxon>
        <taxon>Basidiomycota</taxon>
        <taxon>Pucciniomycotina</taxon>
        <taxon>Microbotryomycetes</taxon>
        <taxon>Microbotryales</taxon>
        <taxon>Microbotryaceae</taxon>
        <taxon>Microbotryum</taxon>
    </lineage>
</organism>
<protein>
    <recommendedName>
        <fullName evidence="2">Trafficking protein particle complex subunit 2-like protein</fullName>
    </recommendedName>
</protein>
<evidence type="ECO:0000256" key="1">
    <source>
        <dbReference type="ARBA" id="ARBA00006626"/>
    </source>
</evidence>
<dbReference type="GO" id="GO:0006888">
    <property type="term" value="P:endoplasmic reticulum to Golgi vesicle-mediated transport"/>
    <property type="evidence" value="ECO:0007669"/>
    <property type="project" value="InterPro"/>
</dbReference>
<reference evidence="3 5" key="3">
    <citation type="journal article" date="2015" name="BMC Genomics">
        <title>Sex and parasites: genomic and transcriptomic analysis of Microbotryum lychnidis-dioicae, the biotrophic and plant-castrating anther smut fungus.</title>
        <authorList>
            <person name="Perlin M.H."/>
            <person name="Amselem J."/>
            <person name="Fontanillas E."/>
            <person name="Toh S.S."/>
            <person name="Chen Z."/>
            <person name="Goldberg J."/>
            <person name="Duplessis S."/>
            <person name="Henrissat B."/>
            <person name="Young S."/>
            <person name="Zeng Q."/>
            <person name="Aguileta G."/>
            <person name="Petit E."/>
            <person name="Badouin H."/>
            <person name="Andrews J."/>
            <person name="Razeeq D."/>
            <person name="Gabaldon T."/>
            <person name="Quesneville H."/>
            <person name="Giraud T."/>
            <person name="Hood M.E."/>
            <person name="Schultz D.J."/>
            <person name="Cuomo C.A."/>
        </authorList>
    </citation>
    <scope>NUCLEOTIDE SEQUENCE [LARGE SCALE GENOMIC DNA]</scope>
    <source>
        <strain evidence="3">P1A1 Lamole</strain>
        <strain evidence="5">p1A1 Lamole</strain>
    </source>
</reference>
<accession>U5GZQ7</accession>
<reference evidence="3" key="2">
    <citation type="submission" date="2010-11" db="EMBL/GenBank/DDBJ databases">
        <authorList>
            <consortium name="The Broad Institute Genome Sequencing Platform"/>
            <person name="Earl A."/>
            <person name="Ward D."/>
            <person name="Feldgarden M."/>
            <person name="Gevers D."/>
            <person name="Butler R."/>
            <person name="Young S.K."/>
            <person name="Zeng Q."/>
            <person name="Gargeya S."/>
            <person name="Fitzgerald M."/>
            <person name="Haas B."/>
            <person name="Abouelleil A."/>
            <person name="Alvarado L."/>
            <person name="Arachchi H.M."/>
            <person name="Berlin A."/>
            <person name="Brown A."/>
            <person name="Chapman S.B."/>
            <person name="Chen Z."/>
            <person name="Dunbar C."/>
            <person name="Freedman E."/>
            <person name="Gearin G."/>
            <person name="Gellesch M."/>
            <person name="Goldberg J."/>
            <person name="Griggs A."/>
            <person name="Gujja S."/>
            <person name="Heilman E."/>
            <person name="Heiman D."/>
            <person name="Howarth C."/>
            <person name="Larson L."/>
            <person name="Lui A."/>
            <person name="MacDonald P.J.P."/>
            <person name="Mehta T."/>
            <person name="Montmayeur A."/>
            <person name="Murphy C."/>
            <person name="Neiman D."/>
            <person name="Pearson M."/>
            <person name="Priest M."/>
            <person name="Roberts A."/>
            <person name="Saif S."/>
            <person name="Shea T."/>
            <person name="Shenoy N."/>
            <person name="Sisk P."/>
            <person name="Stolte C."/>
            <person name="Sykes S."/>
            <person name="White J."/>
            <person name="Yandava C."/>
            <person name="Wortman J."/>
            <person name="Nusbaum C."/>
            <person name="Birren B."/>
        </authorList>
    </citation>
    <scope>NUCLEOTIDE SEQUENCE</scope>
    <source>
        <strain evidence="3">P1A1 Lamole</strain>
    </source>
</reference>
<dbReference type="STRING" id="683840.U5GZQ7"/>
<gene>
    <name evidence="3" type="ORF">MVLG_00653</name>
</gene>
<reference evidence="4" key="4">
    <citation type="submission" date="2015-06" db="UniProtKB">
        <authorList>
            <consortium name="EnsemblFungi"/>
        </authorList>
    </citation>
    <scope>IDENTIFICATION</scope>
</reference>
<dbReference type="EMBL" id="GL541645">
    <property type="protein sequence ID" value="KDE09339.1"/>
    <property type="molecule type" value="Genomic_DNA"/>
</dbReference>
<evidence type="ECO:0000256" key="2">
    <source>
        <dbReference type="ARBA" id="ARBA00024408"/>
    </source>
</evidence>
<dbReference type="Pfam" id="PF04628">
    <property type="entry name" value="Sedlin_N"/>
    <property type="match status" value="1"/>
</dbReference>
<dbReference type="FunCoup" id="U5GZQ7">
    <property type="interactions" value="35"/>
</dbReference>
<dbReference type="InterPro" id="IPR011012">
    <property type="entry name" value="Longin-like_dom_sf"/>
</dbReference>
<dbReference type="Gene3D" id="3.30.450.70">
    <property type="match status" value="1"/>
</dbReference>
<dbReference type="PANTHER" id="PTHR12403">
    <property type="entry name" value="TRAFFICKING PROTEIN PARTICLE COMPLEX SUBUNIT 2"/>
    <property type="match status" value="1"/>
</dbReference>
<evidence type="ECO:0000313" key="5">
    <source>
        <dbReference type="Proteomes" id="UP000017200"/>
    </source>
</evidence>
<dbReference type="EnsemblFungi" id="MVLG_00653T0">
    <property type="protein sequence ID" value="MVLG_00653T0"/>
    <property type="gene ID" value="MVLG_00653"/>
</dbReference>
<evidence type="ECO:0000313" key="4">
    <source>
        <dbReference type="EnsemblFungi" id="MVLG_00653T0"/>
    </source>
</evidence>
<dbReference type="HOGENOM" id="CLU_085828_2_1_1"/>
<dbReference type="Proteomes" id="UP000017200">
    <property type="component" value="Unassembled WGS sequence"/>
</dbReference>
<proteinExistence type="inferred from homology"/>